<dbReference type="SUPFAM" id="SSF50800">
    <property type="entry name" value="PK beta-barrel domain-like"/>
    <property type="match status" value="1"/>
</dbReference>
<dbReference type="InterPro" id="IPR005303">
    <property type="entry name" value="MOCOS_middle"/>
</dbReference>
<proteinExistence type="predicted"/>
<dbReference type="Pfam" id="PF03476">
    <property type="entry name" value="MOSC_N"/>
    <property type="match status" value="1"/>
</dbReference>
<evidence type="ECO:0000313" key="3">
    <source>
        <dbReference type="Proteomes" id="UP000657385"/>
    </source>
</evidence>
<keyword evidence="3" id="KW-1185">Reference proteome</keyword>
<organism evidence="2 3">
    <name type="scientific">Streptacidiphilus fuscans</name>
    <dbReference type="NCBI Taxonomy" id="2789292"/>
    <lineage>
        <taxon>Bacteria</taxon>
        <taxon>Bacillati</taxon>
        <taxon>Actinomycetota</taxon>
        <taxon>Actinomycetes</taxon>
        <taxon>Kitasatosporales</taxon>
        <taxon>Streptomycetaceae</taxon>
        <taxon>Streptacidiphilus</taxon>
    </lineage>
</organism>
<dbReference type="AlphaFoldDB" id="A0A931B4F1"/>
<dbReference type="Pfam" id="PF03473">
    <property type="entry name" value="MOSC"/>
    <property type="match status" value="1"/>
</dbReference>
<dbReference type="InterPro" id="IPR011037">
    <property type="entry name" value="Pyrv_Knase-like_insert_dom_sf"/>
</dbReference>
<dbReference type="PROSITE" id="PS51340">
    <property type="entry name" value="MOSC"/>
    <property type="match status" value="1"/>
</dbReference>
<feature type="domain" description="MOSC" evidence="1">
    <location>
        <begin position="109"/>
        <end position="278"/>
    </location>
</feature>
<name>A0A931B4F1_9ACTN</name>
<gene>
    <name evidence="2" type="ORF">I2501_10710</name>
</gene>
<reference evidence="2" key="1">
    <citation type="submission" date="2020-11" db="EMBL/GenBank/DDBJ databases">
        <title>Isolation and identification of active actinomycetes.</title>
        <authorList>
            <person name="Yu B."/>
        </authorList>
    </citation>
    <scope>NUCLEOTIDE SEQUENCE</scope>
    <source>
        <strain evidence="2">NEAU-YB345</strain>
    </source>
</reference>
<evidence type="ECO:0000259" key="1">
    <source>
        <dbReference type="PROSITE" id="PS51340"/>
    </source>
</evidence>
<dbReference type="Proteomes" id="UP000657385">
    <property type="component" value="Unassembled WGS sequence"/>
</dbReference>
<dbReference type="GO" id="GO:0030170">
    <property type="term" value="F:pyridoxal phosphate binding"/>
    <property type="evidence" value="ECO:0007669"/>
    <property type="project" value="InterPro"/>
</dbReference>
<dbReference type="PANTHER" id="PTHR14237">
    <property type="entry name" value="MOLYBDOPTERIN COFACTOR SULFURASE MOSC"/>
    <property type="match status" value="1"/>
</dbReference>
<comment type="caution">
    <text evidence="2">The sequence shown here is derived from an EMBL/GenBank/DDBJ whole genome shotgun (WGS) entry which is preliminary data.</text>
</comment>
<protein>
    <submittedName>
        <fullName evidence="2">MOSC domain-containing protein</fullName>
    </submittedName>
</protein>
<dbReference type="EMBL" id="JADPRT010000004">
    <property type="protein sequence ID" value="MBF9068502.1"/>
    <property type="molecule type" value="Genomic_DNA"/>
</dbReference>
<dbReference type="GO" id="GO:0030151">
    <property type="term" value="F:molybdenum ion binding"/>
    <property type="evidence" value="ECO:0007669"/>
    <property type="project" value="InterPro"/>
</dbReference>
<sequence>MAQLTALRIHPVKSFHAVSVDACQVEPWGLAGDRRWMLVAEDGETLTQRQDPRLARFHASVAEDGTLTVEHPDADAPLRVAAPTPGSAADPKADSTLTHVSIFGNGFSTPVVDSAEVAAFFRKLLDRELRLARLDLPERRPRPATTSFADQYPLLLTTTGSLGALDELIAQDHPDAAGTTPVPMERFRPNLVLDGCAPWAETGWRRIRIGEVEFEVVQQCGRCVMTTVDQEAGVFTGQQPLRTLRKRRRFGKEAAFGVHMVPLAPYGTLRLGDELTVLDAGPLPQPD</sequence>
<accession>A0A931B4F1</accession>
<dbReference type="RefSeq" id="WP_196193690.1">
    <property type="nucleotide sequence ID" value="NZ_JADPRT010000004.1"/>
</dbReference>
<dbReference type="GO" id="GO:0003824">
    <property type="term" value="F:catalytic activity"/>
    <property type="evidence" value="ECO:0007669"/>
    <property type="project" value="InterPro"/>
</dbReference>
<evidence type="ECO:0000313" key="2">
    <source>
        <dbReference type="EMBL" id="MBF9068502.1"/>
    </source>
</evidence>
<dbReference type="InterPro" id="IPR005302">
    <property type="entry name" value="MoCF_Sase_C"/>
</dbReference>
<dbReference type="PANTHER" id="PTHR14237:SF19">
    <property type="entry name" value="MITOCHONDRIAL AMIDOXIME REDUCING COMPONENT 1"/>
    <property type="match status" value="1"/>
</dbReference>
<dbReference type="SUPFAM" id="SSF141673">
    <property type="entry name" value="MOSC N-terminal domain-like"/>
    <property type="match status" value="1"/>
</dbReference>